<dbReference type="Gene3D" id="1.10.238.10">
    <property type="entry name" value="EF-hand"/>
    <property type="match status" value="1"/>
</dbReference>
<evidence type="ECO:0000313" key="3">
    <source>
        <dbReference type="EMBL" id="CAF3505680.1"/>
    </source>
</evidence>
<dbReference type="Proteomes" id="UP000663838">
    <property type="component" value="Unassembled WGS sequence"/>
</dbReference>
<protein>
    <recommendedName>
        <fullName evidence="2">EF-hand domain-containing protein</fullName>
    </recommendedName>
</protein>
<evidence type="ECO:0000256" key="1">
    <source>
        <dbReference type="ARBA" id="ARBA00022837"/>
    </source>
</evidence>
<accession>A0A818HG02</accession>
<comment type="caution">
    <text evidence="3">The sequence shown here is derived from an EMBL/GenBank/DDBJ whole genome shotgun (WGS) entry which is preliminary data.</text>
</comment>
<dbReference type="Pfam" id="PF13202">
    <property type="entry name" value="EF-hand_5"/>
    <property type="match status" value="2"/>
</dbReference>
<evidence type="ECO:0000313" key="4">
    <source>
        <dbReference type="EMBL" id="CAF4831422.1"/>
    </source>
</evidence>
<sequence length="215" mass="25045">MATASSEFWNEKMTRLFHLYDVDRDGSITPVDFEILADKLSVLVGQGDSSKRENYAGARKLLCEEIMRADANNDKNGNNIYFIFFFHICDNKHFHASKTIYCFYSMFTEEWLDFHRRLAAELRKPGTHPELLEQLTRRINTTFSMLDLNHDGHIARDEWVKMCTFFGVDKDEADKSFTSIADGDKLQESKAKMLFYDYIKTDDPNHVSNCCLCFL</sequence>
<proteinExistence type="predicted"/>
<dbReference type="PROSITE" id="PS50222">
    <property type="entry name" value="EF_HAND_2"/>
    <property type="match status" value="2"/>
</dbReference>
<feature type="domain" description="EF-hand" evidence="2">
    <location>
        <begin position="134"/>
        <end position="169"/>
    </location>
</feature>
<dbReference type="GO" id="GO:0005509">
    <property type="term" value="F:calcium ion binding"/>
    <property type="evidence" value="ECO:0007669"/>
    <property type="project" value="InterPro"/>
</dbReference>
<dbReference type="Proteomes" id="UP000663865">
    <property type="component" value="Unassembled WGS sequence"/>
</dbReference>
<dbReference type="InterPro" id="IPR018247">
    <property type="entry name" value="EF_Hand_1_Ca_BS"/>
</dbReference>
<feature type="domain" description="EF-hand" evidence="2">
    <location>
        <begin position="8"/>
        <end position="43"/>
    </location>
</feature>
<dbReference type="EMBL" id="CAJOBS010002729">
    <property type="protein sequence ID" value="CAF4831422.1"/>
    <property type="molecule type" value="Genomic_DNA"/>
</dbReference>
<gene>
    <name evidence="3" type="ORF">KIK155_LOCUS16051</name>
    <name evidence="4" type="ORF">TOA249_LOCUS25327</name>
</gene>
<dbReference type="EMBL" id="CAJNYV010002824">
    <property type="protein sequence ID" value="CAF3505680.1"/>
    <property type="molecule type" value="Genomic_DNA"/>
</dbReference>
<reference evidence="3" key="1">
    <citation type="submission" date="2021-02" db="EMBL/GenBank/DDBJ databases">
        <authorList>
            <person name="Nowell W R."/>
        </authorList>
    </citation>
    <scope>NUCLEOTIDE SEQUENCE</scope>
</reference>
<evidence type="ECO:0000313" key="5">
    <source>
        <dbReference type="Proteomes" id="UP000663865"/>
    </source>
</evidence>
<organism evidence="3 5">
    <name type="scientific">Rotaria socialis</name>
    <dbReference type="NCBI Taxonomy" id="392032"/>
    <lineage>
        <taxon>Eukaryota</taxon>
        <taxon>Metazoa</taxon>
        <taxon>Spiralia</taxon>
        <taxon>Gnathifera</taxon>
        <taxon>Rotifera</taxon>
        <taxon>Eurotatoria</taxon>
        <taxon>Bdelloidea</taxon>
        <taxon>Philodinida</taxon>
        <taxon>Philodinidae</taxon>
        <taxon>Rotaria</taxon>
    </lineage>
</organism>
<dbReference type="AlphaFoldDB" id="A0A818HG02"/>
<keyword evidence="1" id="KW-0106">Calcium</keyword>
<dbReference type="SMART" id="SM00054">
    <property type="entry name" value="EFh"/>
    <property type="match status" value="2"/>
</dbReference>
<dbReference type="SUPFAM" id="SSF47473">
    <property type="entry name" value="EF-hand"/>
    <property type="match status" value="1"/>
</dbReference>
<evidence type="ECO:0000259" key="2">
    <source>
        <dbReference type="PROSITE" id="PS50222"/>
    </source>
</evidence>
<name>A0A818HG02_9BILA</name>
<dbReference type="InterPro" id="IPR002048">
    <property type="entry name" value="EF_hand_dom"/>
</dbReference>
<dbReference type="InterPro" id="IPR011992">
    <property type="entry name" value="EF-hand-dom_pair"/>
</dbReference>
<dbReference type="PROSITE" id="PS00018">
    <property type="entry name" value="EF_HAND_1"/>
    <property type="match status" value="2"/>
</dbReference>